<protein>
    <submittedName>
        <fullName evidence="2">Uncharacterized protein</fullName>
    </submittedName>
</protein>
<evidence type="ECO:0000313" key="3">
    <source>
        <dbReference type="EMBL" id="AZQ20963.1"/>
    </source>
</evidence>
<keyword evidence="1" id="KW-0472">Membrane</keyword>
<dbReference type="EMBL" id="MK098186">
    <property type="protein sequence ID" value="AZQ20963.1"/>
    <property type="molecule type" value="Genomic_DNA"/>
</dbReference>
<proteinExistence type="predicted"/>
<organism evidence="2">
    <name type="scientific">Pompano iridovirus</name>
    <dbReference type="NCBI Taxonomy" id="2494350"/>
    <lineage>
        <taxon>Viruses</taxon>
        <taxon>Varidnaviria</taxon>
        <taxon>Bamfordvirae</taxon>
        <taxon>Nucleocytoviricota</taxon>
        <taxon>Megaviricetes</taxon>
        <taxon>Pimascovirales</taxon>
        <taxon>Pimascovirales incertae sedis</taxon>
        <taxon>Iridoviridae</taxon>
        <taxon>Alphairidovirinae</taxon>
        <taxon>Megalocytivirus</taxon>
        <taxon>Megalocytivirus pagrus1</taxon>
        <taxon>Infectious spleen and kidney necrosis virus</taxon>
    </lineage>
</organism>
<dbReference type="Proteomes" id="UP000319271">
    <property type="component" value="Segment"/>
</dbReference>
<accession>A0A3Q9EFY1</accession>
<dbReference type="EMBL" id="MK098185">
    <property type="protein sequence ID" value="AZQ20854.1"/>
    <property type="molecule type" value="Genomic_DNA"/>
</dbReference>
<evidence type="ECO:0000313" key="2">
    <source>
        <dbReference type="EMBL" id="AZQ20854.1"/>
    </source>
</evidence>
<reference evidence="2" key="1">
    <citation type="submission" date="2018-10" db="EMBL/GenBank/DDBJ databases">
        <title>Phylogenomic characterization of red seabream iridovirus from Florida pompano Trachinotus carolinus maricultured in the Caribbean Sea.</title>
        <authorList>
            <person name="Koda S.A."/>
            <person name="Subramaniam K."/>
            <person name="Pouder D.B."/>
            <person name="Yanong R.P."/>
            <person name="Frasca S.Jr."/>
            <person name="Waltzek T.B."/>
        </authorList>
    </citation>
    <scope>NUCLEOTIDE SEQUENCE [LARGE SCALE GENOMIC DNA]</scope>
    <source>
        <strain evidence="2">PIV2010</strain>
        <strain evidence="3">PIV2014a</strain>
        <strain evidence="4">PIV2016</strain>
    </source>
</reference>
<dbReference type="Proteomes" id="UP000317388">
    <property type="component" value="Segment"/>
</dbReference>
<evidence type="ECO:0000256" key="1">
    <source>
        <dbReference type="SAM" id="Phobius"/>
    </source>
</evidence>
<dbReference type="Proteomes" id="UP000319415">
    <property type="component" value="Segment"/>
</dbReference>
<keyword evidence="1" id="KW-1133">Transmembrane helix</keyword>
<evidence type="ECO:0000313" key="4">
    <source>
        <dbReference type="EMBL" id="AZQ21096.1"/>
    </source>
</evidence>
<sequence length="51" mass="5844">MGKNIWFTLILVAGYVVLSNPLLVALWPFYLWIVYIKVDYVGYNLGALIPL</sequence>
<keyword evidence="1" id="KW-0812">Transmembrane</keyword>
<name>A0A3Q9EFY1_ISKNV</name>
<feature type="transmembrane region" description="Helical" evidence="1">
    <location>
        <begin position="6"/>
        <end position="33"/>
    </location>
</feature>
<gene>
    <name evidence="2" type="primary">ORF106</name>
</gene>
<dbReference type="EMBL" id="MK098187">
    <property type="protein sequence ID" value="AZQ21096.1"/>
    <property type="molecule type" value="Genomic_DNA"/>
</dbReference>